<feature type="chain" id="PRO_5003200988" description="Holin" evidence="1">
    <location>
        <begin position="32"/>
        <end position="76"/>
    </location>
</feature>
<sequence>MDFSMISDFLNSQTGSWALFLSAASAVCAWAATLMPAPSETSGVVYRTLYKVINWIGANIGKARNADDAQKQRKLQ</sequence>
<feature type="signal peptide" evidence="1">
    <location>
        <begin position="1"/>
        <end position="31"/>
    </location>
</feature>
<keyword evidence="1" id="KW-0732">Signal</keyword>
<keyword evidence="3" id="KW-1185">Reference proteome</keyword>
<dbReference type="HOGENOM" id="CLU_2731936_0_0_7"/>
<evidence type="ECO:0000313" key="2">
    <source>
        <dbReference type="EMBL" id="EFV44407.1"/>
    </source>
</evidence>
<dbReference type="EMBL" id="ADCP02000003">
    <property type="protein sequence ID" value="EFV44407.1"/>
    <property type="molecule type" value="Genomic_DNA"/>
</dbReference>
<evidence type="ECO:0000256" key="1">
    <source>
        <dbReference type="SAM" id="SignalP"/>
    </source>
</evidence>
<dbReference type="STRING" id="563192.HMPREF0179_01748"/>
<organism evidence="2 3">
    <name type="scientific">Bilophila wadsworthia (strain 3_1_6)</name>
    <dbReference type="NCBI Taxonomy" id="563192"/>
    <lineage>
        <taxon>Bacteria</taxon>
        <taxon>Pseudomonadati</taxon>
        <taxon>Thermodesulfobacteriota</taxon>
        <taxon>Desulfovibrionia</taxon>
        <taxon>Desulfovibrionales</taxon>
        <taxon>Desulfovibrionaceae</taxon>
        <taxon>Bilophila</taxon>
    </lineage>
</organism>
<dbReference type="AlphaFoldDB" id="E5Y6D5"/>
<protein>
    <recommendedName>
        <fullName evidence="4">Holin</fullName>
    </recommendedName>
</protein>
<gene>
    <name evidence="2" type="ORF">HMPREF0179_01748</name>
</gene>
<evidence type="ECO:0000313" key="3">
    <source>
        <dbReference type="Proteomes" id="UP000006034"/>
    </source>
</evidence>
<proteinExistence type="predicted"/>
<reference evidence="2 3" key="2">
    <citation type="submission" date="2013-04" db="EMBL/GenBank/DDBJ databases">
        <title>The Genome Sequence of Bilophila wadsworthia 3_1_6.</title>
        <authorList>
            <consortium name="The Broad Institute Genomics Platform"/>
            <person name="Earl A."/>
            <person name="Ward D."/>
            <person name="Feldgarden M."/>
            <person name="Gevers D."/>
            <person name="Sibley C."/>
            <person name="Strauss J."/>
            <person name="Allen-Vercoe E."/>
            <person name="Walker B."/>
            <person name="Young S."/>
            <person name="Zeng Q."/>
            <person name="Gargeya S."/>
            <person name="Fitzgerald M."/>
            <person name="Haas B."/>
            <person name="Abouelleil A."/>
            <person name="Allen A.W."/>
            <person name="Alvarado L."/>
            <person name="Arachchi H.M."/>
            <person name="Berlin A.M."/>
            <person name="Chapman S.B."/>
            <person name="Gainer-Dewar J."/>
            <person name="Goldberg J."/>
            <person name="Griggs A."/>
            <person name="Gujja S."/>
            <person name="Hansen M."/>
            <person name="Howarth C."/>
            <person name="Imamovic A."/>
            <person name="Ireland A."/>
            <person name="Larimer J."/>
            <person name="McCowan C."/>
            <person name="Murphy C."/>
            <person name="Pearson M."/>
            <person name="Poon T.W."/>
            <person name="Priest M."/>
            <person name="Roberts A."/>
            <person name="Saif S."/>
            <person name="Shea T."/>
            <person name="Sisk P."/>
            <person name="Sykes S."/>
            <person name="Wortman J."/>
            <person name="Nusbaum C."/>
            <person name="Birren B."/>
        </authorList>
    </citation>
    <scope>NUCLEOTIDE SEQUENCE [LARGE SCALE GENOMIC DNA]</scope>
    <source>
        <strain evidence="2 3">3_1_6</strain>
    </source>
</reference>
<comment type="caution">
    <text evidence="2">The sequence shown here is derived from an EMBL/GenBank/DDBJ whole genome shotgun (WGS) entry which is preliminary data.</text>
</comment>
<evidence type="ECO:0008006" key="4">
    <source>
        <dbReference type="Google" id="ProtNLM"/>
    </source>
</evidence>
<accession>E5Y6D5</accession>
<dbReference type="Proteomes" id="UP000006034">
    <property type="component" value="Unassembled WGS sequence"/>
</dbReference>
<reference evidence="2 3" key="1">
    <citation type="submission" date="2010-10" db="EMBL/GenBank/DDBJ databases">
        <authorList>
            <consortium name="The Broad Institute Genome Sequencing Platform"/>
            <person name="Ward D."/>
            <person name="Earl A."/>
            <person name="Feldgarden M."/>
            <person name="Young S.K."/>
            <person name="Gargeya S."/>
            <person name="Zeng Q."/>
            <person name="Alvarado L."/>
            <person name="Berlin A."/>
            <person name="Bochicchio J."/>
            <person name="Chapman S.B."/>
            <person name="Chen Z."/>
            <person name="Freedman E."/>
            <person name="Gellesch M."/>
            <person name="Goldberg J."/>
            <person name="Griggs A."/>
            <person name="Gujja S."/>
            <person name="Heilman E."/>
            <person name="Heiman D."/>
            <person name="Howarth C."/>
            <person name="Mehta T."/>
            <person name="Neiman D."/>
            <person name="Pearson M."/>
            <person name="Roberts A."/>
            <person name="Saif S."/>
            <person name="Shea T."/>
            <person name="Shenoy N."/>
            <person name="Sisk P."/>
            <person name="Stolte C."/>
            <person name="Sykes S."/>
            <person name="White J."/>
            <person name="Yandava C."/>
            <person name="Allen-Vercoe E."/>
            <person name="Sibley C."/>
            <person name="Ambrose C.E."/>
            <person name="Strauss J."/>
            <person name="Daigneault M."/>
            <person name="Haas B."/>
            <person name="Nusbaum C."/>
            <person name="Birren B."/>
        </authorList>
    </citation>
    <scope>NUCLEOTIDE SEQUENCE [LARGE SCALE GENOMIC DNA]</scope>
    <source>
        <strain evidence="2 3">3_1_6</strain>
    </source>
</reference>
<name>E5Y6D5_BILW3</name>